<dbReference type="Proteomes" id="UP000029990">
    <property type="component" value="Unassembled WGS sequence"/>
</dbReference>
<dbReference type="Gene3D" id="3.40.50.1820">
    <property type="entry name" value="alpha/beta hydrolase"/>
    <property type="match status" value="1"/>
</dbReference>
<dbReference type="EMBL" id="AVPI01000020">
    <property type="protein sequence ID" value="KGN31548.1"/>
    <property type="molecule type" value="Genomic_DNA"/>
</dbReference>
<dbReference type="SUPFAM" id="SSF53474">
    <property type="entry name" value="alpha/beta-Hydrolases"/>
    <property type="match status" value="1"/>
</dbReference>
<feature type="domain" description="AB hydrolase-1" evidence="3">
    <location>
        <begin position="41"/>
        <end position="149"/>
    </location>
</feature>
<protein>
    <submittedName>
        <fullName evidence="4">Alpha/beta hydrolase</fullName>
    </submittedName>
</protein>
<feature type="compositionally biased region" description="Low complexity" evidence="2">
    <location>
        <begin position="10"/>
        <end position="28"/>
    </location>
</feature>
<dbReference type="PRINTS" id="PR00111">
    <property type="entry name" value="ABHYDROLASE"/>
</dbReference>
<dbReference type="GO" id="GO:0016787">
    <property type="term" value="F:hydrolase activity"/>
    <property type="evidence" value="ECO:0007669"/>
    <property type="project" value="UniProtKB-KW"/>
</dbReference>
<dbReference type="PANTHER" id="PTHR43798:SF31">
    <property type="entry name" value="AB HYDROLASE SUPERFAMILY PROTEIN YCLE"/>
    <property type="match status" value="1"/>
</dbReference>
<proteinExistence type="predicted"/>
<sequence length="281" mass="29490">MGADRPRGGPPARGQGLTLTTPATGTTGPLLIAHDDEGSGPAVVLLHAGVADRRMWAPVVASLATDHRVVAPDLRGFGDTPLPGEAYADADDVVRLLDVLGIERASVVGASFGGRVALELATRHPGRVVSLVLLCAAHRGLEVTDPVLLAFGEREDALLETGDVEGATTLNVETWAGPDMTAEVRDDLAAMQRRAFEVQLAADELDPPPQPERVEVDPADVAAPTLVVSGAHDVQHFRDLAVLLARDIPGAVLVELDWAGHLPALERPHDTVALLRTRLGG</sequence>
<accession>A0ABR4XDQ9</accession>
<reference evidence="4 5" key="1">
    <citation type="submission" date="2013-08" db="EMBL/GenBank/DDBJ databases">
        <title>The genome sequence of Knoellia flava.</title>
        <authorList>
            <person name="Zhu W."/>
            <person name="Wang G."/>
        </authorList>
    </citation>
    <scope>NUCLEOTIDE SEQUENCE [LARGE SCALE GENOMIC DNA]</scope>
    <source>
        <strain evidence="4 5">TL1</strain>
    </source>
</reference>
<dbReference type="Pfam" id="PF00561">
    <property type="entry name" value="Abhydrolase_1"/>
    <property type="match status" value="1"/>
</dbReference>
<evidence type="ECO:0000256" key="1">
    <source>
        <dbReference type="ARBA" id="ARBA00022801"/>
    </source>
</evidence>
<dbReference type="InterPro" id="IPR000639">
    <property type="entry name" value="Epox_hydrolase-like"/>
</dbReference>
<evidence type="ECO:0000259" key="3">
    <source>
        <dbReference type="Pfam" id="PF00561"/>
    </source>
</evidence>
<comment type="caution">
    <text evidence="4">The sequence shown here is derived from an EMBL/GenBank/DDBJ whole genome shotgun (WGS) entry which is preliminary data.</text>
</comment>
<dbReference type="InterPro" id="IPR029058">
    <property type="entry name" value="AB_hydrolase_fold"/>
</dbReference>
<evidence type="ECO:0000313" key="5">
    <source>
        <dbReference type="Proteomes" id="UP000029990"/>
    </source>
</evidence>
<dbReference type="InterPro" id="IPR000073">
    <property type="entry name" value="AB_hydrolase_1"/>
</dbReference>
<keyword evidence="1 4" id="KW-0378">Hydrolase</keyword>
<name>A0ABR4XDQ9_9MICO</name>
<dbReference type="PRINTS" id="PR00412">
    <property type="entry name" value="EPOXHYDRLASE"/>
</dbReference>
<gene>
    <name evidence="4" type="ORF">N798_08445</name>
</gene>
<dbReference type="PANTHER" id="PTHR43798">
    <property type="entry name" value="MONOACYLGLYCEROL LIPASE"/>
    <property type="match status" value="1"/>
</dbReference>
<keyword evidence="5" id="KW-1185">Reference proteome</keyword>
<feature type="region of interest" description="Disordered" evidence="2">
    <location>
        <begin position="1"/>
        <end position="28"/>
    </location>
</feature>
<evidence type="ECO:0000313" key="4">
    <source>
        <dbReference type="EMBL" id="KGN31548.1"/>
    </source>
</evidence>
<organism evidence="4 5">
    <name type="scientific">Knoellia flava TL1</name>
    <dbReference type="NCBI Taxonomy" id="1385518"/>
    <lineage>
        <taxon>Bacteria</taxon>
        <taxon>Bacillati</taxon>
        <taxon>Actinomycetota</taxon>
        <taxon>Actinomycetes</taxon>
        <taxon>Micrococcales</taxon>
        <taxon>Intrasporangiaceae</taxon>
        <taxon>Knoellia</taxon>
    </lineage>
</organism>
<evidence type="ECO:0000256" key="2">
    <source>
        <dbReference type="SAM" id="MobiDB-lite"/>
    </source>
</evidence>
<dbReference type="InterPro" id="IPR050266">
    <property type="entry name" value="AB_hydrolase_sf"/>
</dbReference>